<comment type="caution">
    <text evidence="1">The sequence shown here is derived from an EMBL/GenBank/DDBJ whole genome shotgun (WGS) entry which is preliminary data.</text>
</comment>
<gene>
    <name evidence="1" type="ORF">ACI2JU_23600</name>
</gene>
<evidence type="ECO:0000313" key="1">
    <source>
        <dbReference type="EMBL" id="MFK3866833.1"/>
    </source>
</evidence>
<dbReference type="RefSeq" id="WP_404676678.1">
    <property type="nucleotide sequence ID" value="NZ_JBJDOT010000071.1"/>
</dbReference>
<dbReference type="EMBL" id="JBJDOT010000071">
    <property type="protein sequence ID" value="MFK3866833.1"/>
    <property type="molecule type" value="Genomic_DNA"/>
</dbReference>
<proteinExistence type="predicted"/>
<evidence type="ECO:0000313" key="2">
    <source>
        <dbReference type="Proteomes" id="UP001620262"/>
    </source>
</evidence>
<reference evidence="1 2" key="1">
    <citation type="submission" date="2024-11" db="EMBL/GenBank/DDBJ databases">
        <title>The Natural Products Discovery Center: Release of the First 8490 Sequenced Strains for Exploring Actinobacteria Biosynthetic Diversity.</title>
        <authorList>
            <person name="Kalkreuter E."/>
            <person name="Kautsar S.A."/>
            <person name="Yang D."/>
            <person name="Bader C.D."/>
            <person name="Teijaro C.N."/>
            <person name="Fluegel L."/>
            <person name="Davis C.M."/>
            <person name="Simpson J.R."/>
            <person name="Lauterbach L."/>
            <person name="Steele A.D."/>
            <person name="Gui C."/>
            <person name="Meng S."/>
            <person name="Li G."/>
            <person name="Viehrig K."/>
            <person name="Ye F."/>
            <person name="Su P."/>
            <person name="Kiefer A.F."/>
            <person name="Nichols A."/>
            <person name="Cepeda A.J."/>
            <person name="Yan W."/>
            <person name="Fan B."/>
            <person name="Jiang Y."/>
            <person name="Adhikari A."/>
            <person name="Zheng C.-J."/>
            <person name="Schuster L."/>
            <person name="Cowan T.M."/>
            <person name="Smanski M.J."/>
            <person name="Chevrette M.G."/>
            <person name="De Carvalho L.P.S."/>
            <person name="Shen B."/>
        </authorList>
    </citation>
    <scope>NUCLEOTIDE SEQUENCE [LARGE SCALE GENOMIC DNA]</scope>
    <source>
        <strain evidence="1 2">NPDC078403</strain>
    </source>
</reference>
<protein>
    <submittedName>
        <fullName evidence="1">Uncharacterized protein</fullName>
    </submittedName>
</protein>
<dbReference type="Proteomes" id="UP001620262">
    <property type="component" value="Unassembled WGS sequence"/>
</dbReference>
<organism evidence="1 2">
    <name type="scientific">Pseudoalteromonas rhizosphaerae</name>
    <dbReference type="NCBI Taxonomy" id="2518973"/>
    <lineage>
        <taxon>Bacteria</taxon>
        <taxon>Pseudomonadati</taxon>
        <taxon>Pseudomonadota</taxon>
        <taxon>Gammaproteobacteria</taxon>
        <taxon>Alteromonadales</taxon>
        <taxon>Pseudoalteromonadaceae</taxon>
        <taxon>Pseudoalteromonas</taxon>
    </lineage>
</organism>
<keyword evidence="2" id="KW-1185">Reference proteome</keyword>
<accession>A0ABW8L470</accession>
<sequence length="79" mass="9318">MNWLLFFWEAVLMWALWNTCQVHMTNQLKVTNIEFYSDETALVTVENEGVIEVQGFLIEFGDLPCQGSVEFEIDRLDLW</sequence>
<name>A0ABW8L470_9GAMM</name>